<evidence type="ECO:0008006" key="5">
    <source>
        <dbReference type="Google" id="ProtNLM"/>
    </source>
</evidence>
<dbReference type="GO" id="GO:0005249">
    <property type="term" value="F:voltage-gated potassium channel activity"/>
    <property type="evidence" value="ECO:0007669"/>
    <property type="project" value="TreeGrafter"/>
</dbReference>
<keyword evidence="4" id="KW-1185">Reference proteome</keyword>
<dbReference type="GO" id="GO:0098855">
    <property type="term" value="C:HCN channel complex"/>
    <property type="evidence" value="ECO:0007669"/>
    <property type="project" value="TreeGrafter"/>
</dbReference>
<dbReference type="PANTHER" id="PTHR45689:SF5">
    <property type="entry name" value="I[[H]] CHANNEL, ISOFORM E"/>
    <property type="match status" value="1"/>
</dbReference>
<organism evidence="3 4">
    <name type="scientific">Pseudocohnilembus persalinus</name>
    <name type="common">Ciliate</name>
    <dbReference type="NCBI Taxonomy" id="266149"/>
    <lineage>
        <taxon>Eukaryota</taxon>
        <taxon>Sar</taxon>
        <taxon>Alveolata</taxon>
        <taxon>Ciliophora</taxon>
        <taxon>Intramacronucleata</taxon>
        <taxon>Oligohymenophorea</taxon>
        <taxon>Scuticociliatia</taxon>
        <taxon>Philasterida</taxon>
        <taxon>Pseudocohnilembidae</taxon>
        <taxon>Pseudocohnilembus</taxon>
    </lineage>
</organism>
<keyword evidence="2" id="KW-1133">Transmembrane helix</keyword>
<keyword evidence="2" id="KW-0472">Membrane</keyword>
<keyword evidence="2" id="KW-0812">Transmembrane</keyword>
<proteinExistence type="predicted"/>
<comment type="caution">
    <text evidence="3">The sequence shown here is derived from an EMBL/GenBank/DDBJ whole genome shotgun (WGS) entry which is preliminary data.</text>
</comment>
<dbReference type="AlphaFoldDB" id="A0A0V0QRY8"/>
<evidence type="ECO:0000313" key="3">
    <source>
        <dbReference type="EMBL" id="KRX04709.1"/>
    </source>
</evidence>
<dbReference type="GO" id="GO:0035725">
    <property type="term" value="P:sodium ion transmembrane transport"/>
    <property type="evidence" value="ECO:0007669"/>
    <property type="project" value="TreeGrafter"/>
</dbReference>
<feature type="compositionally biased region" description="Basic and acidic residues" evidence="1">
    <location>
        <begin position="30"/>
        <end position="47"/>
    </location>
</feature>
<evidence type="ECO:0000256" key="1">
    <source>
        <dbReference type="SAM" id="MobiDB-lite"/>
    </source>
</evidence>
<dbReference type="Gene3D" id="1.10.287.70">
    <property type="match status" value="1"/>
</dbReference>
<sequence length="601" mass="70806">MRNSKEDQMNSNIISSQQEFNSQNFNTDSSQKKEDSFNSQDSIKEQEVYDQSENICLTNQNNKKQEMVDIDKQRIKLIQKDQDQDQIFQGNQILVENKKYQNKVQNQNQDKSQIDLTSIQKKNSQNLPLLMEDQNSETIHKNKMFFENQEQSQNNNQWQQSIYSRKQSRDLGRKNIEQDIFAGFSLALQKAKNMALQEKIKRIWLAHYRDTEGYRKKNLGQKQLRLIFDLGSASIKQVDLNLFKQSFEKIMKQFGCFTRKVLGLLKYIKLLHPNHKLITMLQIIESIFIIQLFFTYTWYIFFDFTNTGFQLCQDLVGLVIFTFSAVVRMNTSYYDQGDLVEDRLKIFARYKKSLVYDACAFWALIYNMSTIQDATYVQRIMVLPIFAKTQTLVDSVEGLIQKISIQGKVFYMYELVKLLAQAVILCHVFGTLFWILGQFEHHILDDKLNWINNKGIIDAHWYEQYMESFYWAQATIMLVGTKGDTFIETCYACTVLFITVGYFAIILSAIANLLQDYQDREKELKENKQIITSFINEQSVKTDIPQDLQGKMINFLVFHFSGHQDQKDNQKVSHAYILVELCEFYQVYIVAINPKRFLFRL</sequence>
<dbReference type="Proteomes" id="UP000054937">
    <property type="component" value="Unassembled WGS sequence"/>
</dbReference>
<evidence type="ECO:0000256" key="2">
    <source>
        <dbReference type="SAM" id="Phobius"/>
    </source>
</evidence>
<feature type="transmembrane region" description="Helical" evidence="2">
    <location>
        <begin position="307"/>
        <end position="327"/>
    </location>
</feature>
<dbReference type="GO" id="GO:0003254">
    <property type="term" value="P:regulation of membrane depolarization"/>
    <property type="evidence" value="ECO:0007669"/>
    <property type="project" value="TreeGrafter"/>
</dbReference>
<feature type="compositionally biased region" description="Polar residues" evidence="1">
    <location>
        <begin position="9"/>
        <end position="29"/>
    </location>
</feature>
<feature type="transmembrane region" description="Helical" evidence="2">
    <location>
        <begin position="486"/>
        <end position="514"/>
    </location>
</feature>
<feature type="region of interest" description="Disordered" evidence="1">
    <location>
        <begin position="1"/>
        <end position="48"/>
    </location>
</feature>
<gene>
    <name evidence="3" type="ORF">PPERSA_03100</name>
</gene>
<dbReference type="OrthoDB" id="291151at2759"/>
<feature type="transmembrane region" description="Helical" evidence="2">
    <location>
        <begin position="418"/>
        <end position="437"/>
    </location>
</feature>
<protein>
    <recommendedName>
        <fullName evidence="5">Ion transport domain-containing protein</fullName>
    </recommendedName>
</protein>
<dbReference type="SUPFAM" id="SSF81324">
    <property type="entry name" value="Voltage-gated potassium channels"/>
    <property type="match status" value="1"/>
</dbReference>
<dbReference type="EMBL" id="LDAU01000112">
    <property type="protein sequence ID" value="KRX04709.1"/>
    <property type="molecule type" value="Genomic_DNA"/>
</dbReference>
<dbReference type="PANTHER" id="PTHR45689">
    <property type="entry name" value="I[[H]] CHANNEL, ISOFORM E"/>
    <property type="match status" value="1"/>
</dbReference>
<name>A0A0V0QRY8_PSEPJ</name>
<dbReference type="InParanoid" id="A0A0V0QRY8"/>
<dbReference type="InterPro" id="IPR051413">
    <property type="entry name" value="K/Na_HCN_channel"/>
</dbReference>
<feature type="transmembrane region" description="Helical" evidence="2">
    <location>
        <begin position="277"/>
        <end position="301"/>
    </location>
</feature>
<reference evidence="3 4" key="1">
    <citation type="journal article" date="2015" name="Sci. Rep.">
        <title>Genome of the facultative scuticociliatosis pathogen Pseudocohnilembus persalinus provides insight into its virulence through horizontal gene transfer.</title>
        <authorList>
            <person name="Xiong J."/>
            <person name="Wang G."/>
            <person name="Cheng J."/>
            <person name="Tian M."/>
            <person name="Pan X."/>
            <person name="Warren A."/>
            <person name="Jiang C."/>
            <person name="Yuan D."/>
            <person name="Miao W."/>
        </authorList>
    </citation>
    <scope>NUCLEOTIDE SEQUENCE [LARGE SCALE GENOMIC DNA]</scope>
    <source>
        <strain evidence="3">36N120E</strain>
    </source>
</reference>
<accession>A0A0V0QRY8</accession>
<evidence type="ECO:0000313" key="4">
    <source>
        <dbReference type="Proteomes" id="UP000054937"/>
    </source>
</evidence>
<dbReference type="OMA" id="CHITACI"/>